<protein>
    <submittedName>
        <fullName evidence="3">M23 family metallopeptidase</fullName>
    </submittedName>
</protein>
<feature type="domain" description="M23ase beta-sheet core" evidence="2">
    <location>
        <begin position="82"/>
        <end position="156"/>
    </location>
</feature>
<proteinExistence type="predicted"/>
<evidence type="ECO:0000313" key="3">
    <source>
        <dbReference type="EMBL" id="HGS88482.1"/>
    </source>
</evidence>
<dbReference type="InterPro" id="IPR011055">
    <property type="entry name" value="Dup_hybrid_motif"/>
</dbReference>
<evidence type="ECO:0000259" key="2">
    <source>
        <dbReference type="Pfam" id="PF01551"/>
    </source>
</evidence>
<gene>
    <name evidence="3" type="ORF">ENT17_12840</name>
</gene>
<dbReference type="GO" id="GO:0004222">
    <property type="term" value="F:metalloendopeptidase activity"/>
    <property type="evidence" value="ECO:0007669"/>
    <property type="project" value="TreeGrafter"/>
</dbReference>
<dbReference type="Gene3D" id="2.70.70.10">
    <property type="entry name" value="Glucose Permease (Domain IIA)"/>
    <property type="match status" value="1"/>
</dbReference>
<reference evidence="3" key="1">
    <citation type="journal article" date="2020" name="mSystems">
        <title>Genome- and Community-Level Interaction Insights into Carbon Utilization and Element Cycling Functions of Hydrothermarchaeota in Hydrothermal Sediment.</title>
        <authorList>
            <person name="Zhou Z."/>
            <person name="Liu Y."/>
            <person name="Xu W."/>
            <person name="Pan J."/>
            <person name="Luo Z.H."/>
            <person name="Li M."/>
        </authorList>
    </citation>
    <scope>NUCLEOTIDE SEQUENCE [LARGE SCALE GENOMIC DNA]</scope>
    <source>
        <strain evidence="3">SpSt-556</strain>
    </source>
</reference>
<sequence length="194" mass="21097">MSHSSSSNGLSVVALIIMLFLLFNLFHDRQTASATPLSNPPTPLPTPTETPQPEPPAPDPIAIRAPYDEYILTQGPHGQSYGHLAIDLTAGKGAPILAPINGTVTAHYIDQYGNTTLILENGVWQVLMLHGDYFVEVGQSVQIGETVGSESNHGYTVDWRGQSCRNRDCGYHTHLNIFDKRIGQNVNPLDVLSP</sequence>
<dbReference type="Pfam" id="PF01551">
    <property type="entry name" value="Peptidase_M23"/>
    <property type="match status" value="1"/>
</dbReference>
<feature type="region of interest" description="Disordered" evidence="1">
    <location>
        <begin position="33"/>
        <end position="61"/>
    </location>
</feature>
<dbReference type="PANTHER" id="PTHR21666:SF270">
    <property type="entry name" value="MUREIN HYDROLASE ACTIVATOR ENVC"/>
    <property type="match status" value="1"/>
</dbReference>
<feature type="compositionally biased region" description="Pro residues" evidence="1">
    <location>
        <begin position="38"/>
        <end position="59"/>
    </location>
</feature>
<dbReference type="CDD" id="cd12797">
    <property type="entry name" value="M23_peptidase"/>
    <property type="match status" value="1"/>
</dbReference>
<dbReference type="AlphaFoldDB" id="A0A7C4L194"/>
<dbReference type="EMBL" id="DSXR01000127">
    <property type="protein sequence ID" value="HGS88482.1"/>
    <property type="molecule type" value="Genomic_DNA"/>
</dbReference>
<comment type="caution">
    <text evidence="3">The sequence shown here is derived from an EMBL/GenBank/DDBJ whole genome shotgun (WGS) entry which is preliminary data.</text>
</comment>
<dbReference type="InterPro" id="IPR016047">
    <property type="entry name" value="M23ase_b-sheet_dom"/>
</dbReference>
<dbReference type="InterPro" id="IPR050570">
    <property type="entry name" value="Cell_wall_metabolism_enzyme"/>
</dbReference>
<dbReference type="PANTHER" id="PTHR21666">
    <property type="entry name" value="PEPTIDASE-RELATED"/>
    <property type="match status" value="1"/>
</dbReference>
<evidence type="ECO:0000256" key="1">
    <source>
        <dbReference type="SAM" id="MobiDB-lite"/>
    </source>
</evidence>
<organism evidence="3">
    <name type="scientific">Bellilinea caldifistulae</name>
    <dbReference type="NCBI Taxonomy" id="360411"/>
    <lineage>
        <taxon>Bacteria</taxon>
        <taxon>Bacillati</taxon>
        <taxon>Chloroflexota</taxon>
        <taxon>Anaerolineae</taxon>
        <taxon>Anaerolineales</taxon>
        <taxon>Anaerolineaceae</taxon>
        <taxon>Bellilinea</taxon>
    </lineage>
</organism>
<dbReference type="SUPFAM" id="SSF51261">
    <property type="entry name" value="Duplicated hybrid motif"/>
    <property type="match status" value="1"/>
</dbReference>
<accession>A0A7C4L194</accession>
<name>A0A7C4L194_9CHLR</name>